<dbReference type="STRING" id="269670.SAMN02982927_02479"/>
<dbReference type="Proteomes" id="UP000198752">
    <property type="component" value="Unassembled WGS sequence"/>
</dbReference>
<reference evidence="2" key="1">
    <citation type="submission" date="2016-10" db="EMBL/GenBank/DDBJ databases">
        <authorList>
            <person name="Varghese N."/>
            <person name="Submissions S."/>
        </authorList>
    </citation>
    <scope>NUCLEOTIDE SEQUENCE [LARGE SCALE GENOMIC DNA]</scope>
    <source>
        <strain evidence="2">ATCC 700379</strain>
    </source>
</reference>
<dbReference type="PANTHER" id="PTHR43543:SF1">
    <property type="entry name" value="MALONIC SEMIALDEHYDE REDUCTASE RUTE-RELATED"/>
    <property type="match status" value="1"/>
</dbReference>
<protein>
    <recommendedName>
        <fullName evidence="3">Nitroreductase family protein</fullName>
    </recommendedName>
</protein>
<sequence length="398" mass="44579">MKKRGVKKVMTIIFSCAAALLLLAFITLFLASGFLQPQKYLQPWDKSYAKLHKDPRVQLAAFGLLAANGHNMQPWIIKLDKNDPMTFYLYADPQRMSPQADPLARQLMVTQGTFLDYVAVAGQKIGYPVTITLFPKGDYNEQQLAQSMSDKPVARVVLKQADPQRSPLFNAVYLPDTNRADYKSDALTKQQVDSLESLNEGEQITTKIYQDKANVRKLGSFAIDGAVIEAGVPRVTKEASDIFRPNEYQKNNYRYGFSFEGQGTSGFSLYFMQGLVTLFPFLNSEKAASDLMIQSTKTSINHTPAYAMISSRDNSRASQVKSGMLYSRLTLTAHNLGLAVQPVSQALEEYPEMSKLYHGIHNTYAPEGQTIQMLVRIGKPTEKVPQSMRRDVMDLISK</sequence>
<dbReference type="InterPro" id="IPR050461">
    <property type="entry name" value="Nitroreductase_HadB/RutE"/>
</dbReference>
<gene>
    <name evidence="1" type="ORF">SAMN02982927_02479</name>
</gene>
<dbReference type="SUPFAM" id="SSF55469">
    <property type="entry name" value="FMN-dependent nitroreductase-like"/>
    <property type="match status" value="1"/>
</dbReference>
<dbReference type="GO" id="GO:0016491">
    <property type="term" value="F:oxidoreductase activity"/>
    <property type="evidence" value="ECO:0007669"/>
    <property type="project" value="InterPro"/>
</dbReference>
<dbReference type="OrthoDB" id="5149792at2"/>
<organism evidence="1 2">
    <name type="scientific">Sporolactobacillus nakayamae</name>
    <dbReference type="NCBI Taxonomy" id="269670"/>
    <lineage>
        <taxon>Bacteria</taxon>
        <taxon>Bacillati</taxon>
        <taxon>Bacillota</taxon>
        <taxon>Bacilli</taxon>
        <taxon>Bacillales</taxon>
        <taxon>Sporolactobacillaceae</taxon>
        <taxon>Sporolactobacillus</taxon>
    </lineage>
</organism>
<dbReference type="Gene3D" id="3.40.109.10">
    <property type="entry name" value="NADH Oxidase"/>
    <property type="match status" value="1"/>
</dbReference>
<proteinExistence type="predicted"/>
<dbReference type="PANTHER" id="PTHR43543">
    <property type="entry name" value="MALONIC SEMIALDEHYDE REDUCTASE RUTE-RELATED"/>
    <property type="match status" value="1"/>
</dbReference>
<dbReference type="EMBL" id="FOOY01000018">
    <property type="protein sequence ID" value="SFG70053.1"/>
    <property type="molecule type" value="Genomic_DNA"/>
</dbReference>
<name>A0A1I2TZA7_9BACL</name>
<dbReference type="RefSeq" id="WP_093673414.1">
    <property type="nucleotide sequence ID" value="NZ_FOOY01000018.1"/>
</dbReference>
<keyword evidence="2" id="KW-1185">Reference proteome</keyword>
<accession>A0A1I2TZA7</accession>
<evidence type="ECO:0000313" key="1">
    <source>
        <dbReference type="EMBL" id="SFG70053.1"/>
    </source>
</evidence>
<dbReference type="AlphaFoldDB" id="A0A1I2TZA7"/>
<dbReference type="NCBIfam" id="NF047509">
    <property type="entry name" value="Rv3131_FMN_oxido"/>
    <property type="match status" value="1"/>
</dbReference>
<evidence type="ECO:0008006" key="3">
    <source>
        <dbReference type="Google" id="ProtNLM"/>
    </source>
</evidence>
<dbReference type="InterPro" id="IPR000415">
    <property type="entry name" value="Nitroreductase-like"/>
</dbReference>
<evidence type="ECO:0000313" key="2">
    <source>
        <dbReference type="Proteomes" id="UP000198752"/>
    </source>
</evidence>